<evidence type="ECO:0000313" key="1">
    <source>
        <dbReference type="EMBL" id="KKK78483.1"/>
    </source>
</evidence>
<accession>A0A0F8YAS3</accession>
<dbReference type="AlphaFoldDB" id="A0A0F8YAS3"/>
<gene>
    <name evidence="1" type="ORF">LCGC14_2843130</name>
</gene>
<organism evidence="1">
    <name type="scientific">marine sediment metagenome</name>
    <dbReference type="NCBI Taxonomy" id="412755"/>
    <lineage>
        <taxon>unclassified sequences</taxon>
        <taxon>metagenomes</taxon>
        <taxon>ecological metagenomes</taxon>
    </lineage>
</organism>
<comment type="caution">
    <text evidence="1">The sequence shown here is derived from an EMBL/GenBank/DDBJ whole genome shotgun (WGS) entry which is preliminary data.</text>
</comment>
<feature type="non-terminal residue" evidence="1">
    <location>
        <position position="192"/>
    </location>
</feature>
<reference evidence="1" key="1">
    <citation type="journal article" date="2015" name="Nature">
        <title>Complex archaea that bridge the gap between prokaryotes and eukaryotes.</title>
        <authorList>
            <person name="Spang A."/>
            <person name="Saw J.H."/>
            <person name="Jorgensen S.L."/>
            <person name="Zaremba-Niedzwiedzka K."/>
            <person name="Martijn J."/>
            <person name="Lind A.E."/>
            <person name="van Eijk R."/>
            <person name="Schleper C."/>
            <person name="Guy L."/>
            <person name="Ettema T.J."/>
        </authorList>
    </citation>
    <scope>NUCLEOTIDE SEQUENCE</scope>
</reference>
<name>A0A0F8YAS3_9ZZZZ</name>
<sequence>MAKSWKDIRRKAAELHNNQKNLKIVQGEYQRIARIQYNLPSPLNEFDWVKPIRSTAPYSALRGVKRSLSNKKLSLSVDPVTVTGAANDTRDSDAAKELANKWETILEWNMLLANKRRAAMQSSKVGSAALYDEIVGQLVHVPTQFKLTGNEPTRLKAALRFGDWAFRLANPQNVYVEYSDFMPERVVSIQKK</sequence>
<protein>
    <submittedName>
        <fullName evidence="1">Uncharacterized protein</fullName>
    </submittedName>
</protein>
<proteinExistence type="predicted"/>
<dbReference type="EMBL" id="LAZR01054471">
    <property type="protein sequence ID" value="KKK78483.1"/>
    <property type="molecule type" value="Genomic_DNA"/>
</dbReference>